<protein>
    <submittedName>
        <fullName evidence="1">Uncharacterized protein</fullName>
    </submittedName>
</protein>
<reference evidence="1 2" key="3">
    <citation type="journal article" date="2022" name="Microbiol. Spectr.">
        <title>Folding features and dynamics of 3D genome architecture in plant fungal pathogens.</title>
        <authorList>
            <person name="Xia C."/>
        </authorList>
    </citation>
    <scope>NUCLEOTIDE SEQUENCE [LARGE SCALE GENOMIC DNA]</scope>
    <source>
        <strain evidence="1 2">93-210</strain>
    </source>
</reference>
<reference evidence="2" key="2">
    <citation type="journal article" date="2018" name="Mol. Plant Microbe Interact.">
        <title>Genome sequence resources for the wheat stripe rust pathogen (Puccinia striiformis f. sp. tritici) and the barley stripe rust pathogen (Puccinia striiformis f. sp. hordei).</title>
        <authorList>
            <person name="Xia C."/>
            <person name="Wang M."/>
            <person name="Yin C."/>
            <person name="Cornejo O.E."/>
            <person name="Hulbert S.H."/>
            <person name="Chen X."/>
        </authorList>
    </citation>
    <scope>NUCLEOTIDE SEQUENCE [LARGE SCALE GENOMIC DNA]</scope>
    <source>
        <strain evidence="2">93-210</strain>
    </source>
</reference>
<keyword evidence="2" id="KW-1185">Reference proteome</keyword>
<comment type="caution">
    <text evidence="1">The sequence shown here is derived from an EMBL/GenBank/DDBJ whole genome shotgun (WGS) entry which is preliminary data.</text>
</comment>
<dbReference type="EMBL" id="CM045869">
    <property type="protein sequence ID" value="KAI7954546.1"/>
    <property type="molecule type" value="Genomic_DNA"/>
</dbReference>
<sequence>MAPTSKKRRKAPSSSASKSTSDIESTEPPPPPPDSNTVVLDDSDDEVPSTDVAQSQGLTDAQELKKALRVYQNQQSDCYASFDPPELSVQLDKNKRHKIAYPCKFCGTKIHRPTYDTSPTNLSKHVANCLKKRQDAKDTQKLAAVGVSGTRDIDPREVPQLCAIWCAEGARPFAALGERAHRGILHPEVVRNLPNRRAVSSDIARLYTAVQESFIKQLENHSGAMYLGLDAWQSPNGYDVLGTVIYRLVKGDTGRYELEAIPLDFVRLKESHTGVYLADTVRVIVEKFGLQNKICGIVTDNASNNETMIEEIKRFKWPRFKGQTHWIRCFAHILNLIAQVIMRPFGSHKKKEANRNMVDDEEEEEDISEADDIDEVEDPDEQIKGFNKQTISGSEDEDDEDCVDEATLAADLIDEGEVELEIHDVNDLSDEGEDDDYTSQSCRQTLSKFRAIARKLKKSPNSKALFVGLCRDKKCLKPHNVERDLKTRWNSTLMQLTSIVRCSDAILEWQKDKRYGPARQHCITSNDLDLARDLIQVLQPFYEITLQVSTRGGARIAQVVVFIDQITSHLSTAISNKADGYPPALRNVCRAGIQLTNKYYTLTDCSPIYRVAMILHPSFKDEYFKLAKWQPDWIDEAIRLAREMWENHYKSTPQRTTTKEPNARPKPAPTGVLAGLSGASEARAGQVLMDPLNVWLAGGLHLDDEGLPVNPLKWWISEGRRGNTYGGLLQMALDVLSCPATTVDVERSFSFGRDYVSNRRHRLNASSVTKGMTVAFYSKNDMIKPDGLEYLISARNHRQSTHRSVRLGSNSIAPHLIALLFYLPLS</sequence>
<evidence type="ECO:0000313" key="2">
    <source>
        <dbReference type="Proteomes" id="UP001060170"/>
    </source>
</evidence>
<gene>
    <name evidence="1" type="ORF">MJO28_004946</name>
</gene>
<accession>A0ACC0EKV6</accession>
<proteinExistence type="predicted"/>
<organism evidence="1 2">
    <name type="scientific">Puccinia striiformis f. sp. tritici</name>
    <dbReference type="NCBI Taxonomy" id="168172"/>
    <lineage>
        <taxon>Eukaryota</taxon>
        <taxon>Fungi</taxon>
        <taxon>Dikarya</taxon>
        <taxon>Basidiomycota</taxon>
        <taxon>Pucciniomycotina</taxon>
        <taxon>Pucciniomycetes</taxon>
        <taxon>Pucciniales</taxon>
        <taxon>Pucciniaceae</taxon>
        <taxon>Puccinia</taxon>
    </lineage>
</organism>
<reference evidence="2" key="1">
    <citation type="journal article" date="2018" name="BMC Genomics">
        <title>Genomic insights into host adaptation between the wheat stripe rust pathogen (Puccinia striiformis f. sp. tritici) and the barley stripe rust pathogen (Puccinia striiformis f. sp. hordei).</title>
        <authorList>
            <person name="Xia C."/>
            <person name="Wang M."/>
            <person name="Yin C."/>
            <person name="Cornejo O.E."/>
            <person name="Hulbert S.H."/>
            <person name="Chen X."/>
        </authorList>
    </citation>
    <scope>NUCLEOTIDE SEQUENCE [LARGE SCALE GENOMIC DNA]</scope>
    <source>
        <strain evidence="2">93-210</strain>
    </source>
</reference>
<evidence type="ECO:0000313" key="1">
    <source>
        <dbReference type="EMBL" id="KAI7954546.1"/>
    </source>
</evidence>
<dbReference type="Proteomes" id="UP001060170">
    <property type="component" value="Chromosome 5"/>
</dbReference>
<name>A0ACC0EKV6_9BASI</name>